<dbReference type="AlphaFoldDB" id="A0A085WB09"/>
<evidence type="ECO:0000313" key="7">
    <source>
        <dbReference type="Proteomes" id="UP000028725"/>
    </source>
</evidence>
<keyword evidence="3" id="KW-1003">Cell membrane</keyword>
<comment type="caution">
    <text evidence="6">The sequence shown here is derived from an EMBL/GenBank/DDBJ whole genome shotgun (WGS) entry which is preliminary data.</text>
</comment>
<keyword evidence="4" id="KW-0997">Cell inner membrane</keyword>
<protein>
    <submittedName>
        <fullName evidence="6">Putative nitrate transport protein</fullName>
    </submittedName>
</protein>
<dbReference type="PATRIC" id="fig|394096.3.peg.6224"/>
<dbReference type="OrthoDB" id="5516036at2"/>
<accession>A0A085WB09</accession>
<dbReference type="SUPFAM" id="SSF53850">
    <property type="entry name" value="Periplasmic binding protein-like II"/>
    <property type="match status" value="1"/>
</dbReference>
<keyword evidence="2" id="KW-0813">Transport</keyword>
<evidence type="ECO:0000256" key="2">
    <source>
        <dbReference type="ARBA" id="ARBA00022448"/>
    </source>
</evidence>
<dbReference type="InterPro" id="IPR044527">
    <property type="entry name" value="NrtA/CpmA_ABC-bd_dom"/>
</dbReference>
<dbReference type="Pfam" id="PF13379">
    <property type="entry name" value="NMT1_2"/>
    <property type="match status" value="1"/>
</dbReference>
<keyword evidence="7" id="KW-1185">Reference proteome</keyword>
<evidence type="ECO:0000256" key="1">
    <source>
        <dbReference type="ARBA" id="ARBA00004308"/>
    </source>
</evidence>
<dbReference type="Gene3D" id="3.40.190.10">
    <property type="entry name" value="Periplasmic binding protein-like II"/>
    <property type="match status" value="2"/>
</dbReference>
<gene>
    <name evidence="6" type="ORF">DB31_1890</name>
</gene>
<proteinExistence type="predicted"/>
<dbReference type="STRING" id="394096.DB31_1890"/>
<dbReference type="GO" id="GO:0012505">
    <property type="term" value="C:endomembrane system"/>
    <property type="evidence" value="ECO:0007669"/>
    <property type="project" value="UniProtKB-SubCell"/>
</dbReference>
<dbReference type="PANTHER" id="PTHR30024:SF43">
    <property type="entry name" value="BLL4572 PROTEIN"/>
    <property type="match status" value="1"/>
</dbReference>
<reference evidence="6 7" key="1">
    <citation type="submission" date="2014-04" db="EMBL/GenBank/DDBJ databases">
        <title>Genome assembly of Hyalangium minutum DSM 14724.</title>
        <authorList>
            <person name="Sharma G."/>
            <person name="Subramanian S."/>
        </authorList>
    </citation>
    <scope>NUCLEOTIDE SEQUENCE [LARGE SCALE GENOMIC DNA]</scope>
    <source>
        <strain evidence="6 7">DSM 14724</strain>
    </source>
</reference>
<organism evidence="6 7">
    <name type="scientific">Hyalangium minutum</name>
    <dbReference type="NCBI Taxonomy" id="394096"/>
    <lineage>
        <taxon>Bacteria</taxon>
        <taxon>Pseudomonadati</taxon>
        <taxon>Myxococcota</taxon>
        <taxon>Myxococcia</taxon>
        <taxon>Myxococcales</taxon>
        <taxon>Cystobacterineae</taxon>
        <taxon>Archangiaceae</taxon>
        <taxon>Hyalangium</taxon>
    </lineage>
</organism>
<name>A0A085WB09_9BACT</name>
<evidence type="ECO:0000256" key="3">
    <source>
        <dbReference type="ARBA" id="ARBA00022475"/>
    </source>
</evidence>
<sequence length="342" mass="37984">MKRSTVFIAVFVTALVGLGVLRSRLSGDHPAAGTGSDTREVLKVGYLPVTCHLTCPVTDFASKTSPSARFESKRFASFPEMAEAIKTGALDATFMILPLAMKLREQGVPVKIAYLGHRDGSTVIVRKDFPGSDLRALKGKRLAIPMRYSNQNIVIHKLMENLGMAPDDIEFVELPPPDMPVALASHSIDAYFVGEPHAARAELDGTGRVLHHAKDIWPDFISCGLVVTERLISEKPELLRELVRGIASSGAWIEGHREEAARLAVPYFRQKEEVIRYVLTVPKDRVRYQRLTPEEAELQKIHDLGQKLGIFSKPLSMSEMVDRRFIPERIEPAVIEVPAESL</sequence>
<dbReference type="PANTHER" id="PTHR30024">
    <property type="entry name" value="ALIPHATIC SULFONATES-BINDING PROTEIN-RELATED"/>
    <property type="match status" value="1"/>
</dbReference>
<dbReference type="RefSeq" id="WP_052420359.1">
    <property type="nucleotide sequence ID" value="NZ_JMCB01000013.1"/>
</dbReference>
<evidence type="ECO:0000313" key="6">
    <source>
        <dbReference type="EMBL" id="KFE64872.1"/>
    </source>
</evidence>
<evidence type="ECO:0000256" key="5">
    <source>
        <dbReference type="ARBA" id="ARBA00023136"/>
    </source>
</evidence>
<dbReference type="Proteomes" id="UP000028725">
    <property type="component" value="Unassembled WGS sequence"/>
</dbReference>
<dbReference type="CDD" id="cd13553">
    <property type="entry name" value="PBP2_NrtA_CpmA_like"/>
    <property type="match status" value="1"/>
</dbReference>
<keyword evidence="5" id="KW-0472">Membrane</keyword>
<comment type="subcellular location">
    <subcellularLocation>
        <location evidence="1">Endomembrane system</location>
    </subcellularLocation>
</comment>
<dbReference type="EMBL" id="JMCB01000013">
    <property type="protein sequence ID" value="KFE64872.1"/>
    <property type="molecule type" value="Genomic_DNA"/>
</dbReference>
<evidence type="ECO:0000256" key="4">
    <source>
        <dbReference type="ARBA" id="ARBA00022519"/>
    </source>
</evidence>